<accession>U4L379</accession>
<dbReference type="OMA" id="VICVCIP"/>
<proteinExistence type="inferred from homology"/>
<keyword evidence="4 7" id="KW-0472">Membrane</keyword>
<dbReference type="InterPro" id="IPR049326">
    <property type="entry name" value="Rhodopsin_dom_fungi"/>
</dbReference>
<protein>
    <recommendedName>
        <fullName evidence="8">Rhodopsin domain-containing protein</fullName>
    </recommendedName>
</protein>
<feature type="transmembrane region" description="Helical" evidence="7">
    <location>
        <begin position="152"/>
        <end position="175"/>
    </location>
</feature>
<keyword evidence="10" id="KW-1185">Reference proteome</keyword>
<evidence type="ECO:0000256" key="5">
    <source>
        <dbReference type="ARBA" id="ARBA00038359"/>
    </source>
</evidence>
<evidence type="ECO:0000256" key="4">
    <source>
        <dbReference type="ARBA" id="ARBA00023136"/>
    </source>
</evidence>
<evidence type="ECO:0000256" key="2">
    <source>
        <dbReference type="ARBA" id="ARBA00022692"/>
    </source>
</evidence>
<dbReference type="InterPro" id="IPR052337">
    <property type="entry name" value="SAT4-like"/>
</dbReference>
<feature type="transmembrane region" description="Helical" evidence="7">
    <location>
        <begin position="44"/>
        <end position="63"/>
    </location>
</feature>
<dbReference type="AlphaFoldDB" id="U4L379"/>
<sequence>MATPAASGVPAPPPQFPPGWIFAGSNISQPIPADQLAKSEGMEAGCYVSFAIAVLFVAARIYARCFIVGTFGFDDFFLILATLMSLAIIVCVPVMFNYGIGKHLIYVREADYFIGRKWAWISQIFYYAALGCVKCAIVALYHRLASQKLHKFLLKIMGALVLFHGIAAVITTAHMCNPVSIIWGPTFPNGCIDLLSFNYFNAAFHIATDIMLALIPIPILKGLQINRRKKIGLVIVFGVGALTILGTIARQVTNAMALGNFDFTWYWSAAELCTCIEVNMALICTSVPALRPLVKGFLKSTNGSSDPDNSYQMKKRSKFTLGSKLENGELKNQSNGGYSARIFSSAGKKTELNSTHTGNGSEEHIVPPSGMVKNVDYSVEYSKA</sequence>
<organism evidence="9 10">
    <name type="scientific">Pyronema omphalodes (strain CBS 100304)</name>
    <name type="common">Pyronema confluens</name>
    <dbReference type="NCBI Taxonomy" id="1076935"/>
    <lineage>
        <taxon>Eukaryota</taxon>
        <taxon>Fungi</taxon>
        <taxon>Dikarya</taxon>
        <taxon>Ascomycota</taxon>
        <taxon>Pezizomycotina</taxon>
        <taxon>Pezizomycetes</taxon>
        <taxon>Pezizales</taxon>
        <taxon>Pyronemataceae</taxon>
        <taxon>Pyronema</taxon>
    </lineage>
</organism>
<dbReference type="EMBL" id="HF935206">
    <property type="protein sequence ID" value="CCX04500.1"/>
    <property type="molecule type" value="Genomic_DNA"/>
</dbReference>
<dbReference type="GO" id="GO:0016020">
    <property type="term" value="C:membrane"/>
    <property type="evidence" value="ECO:0007669"/>
    <property type="project" value="UniProtKB-SubCell"/>
</dbReference>
<dbReference type="Pfam" id="PF20684">
    <property type="entry name" value="Fung_rhodopsin"/>
    <property type="match status" value="1"/>
</dbReference>
<evidence type="ECO:0000256" key="1">
    <source>
        <dbReference type="ARBA" id="ARBA00004141"/>
    </source>
</evidence>
<evidence type="ECO:0000313" key="10">
    <source>
        <dbReference type="Proteomes" id="UP000018144"/>
    </source>
</evidence>
<dbReference type="PANTHER" id="PTHR33048:SF47">
    <property type="entry name" value="INTEGRAL MEMBRANE PROTEIN-RELATED"/>
    <property type="match status" value="1"/>
</dbReference>
<feature type="region of interest" description="Disordered" evidence="6">
    <location>
        <begin position="349"/>
        <end position="371"/>
    </location>
</feature>
<comment type="subcellular location">
    <subcellularLocation>
        <location evidence="1">Membrane</location>
        <topology evidence="1">Multi-pass membrane protein</topology>
    </subcellularLocation>
</comment>
<gene>
    <name evidence="9" type="ORF">PCON_02470</name>
</gene>
<dbReference type="STRING" id="1076935.U4L379"/>
<comment type="similarity">
    <text evidence="5">Belongs to the SAT4 family.</text>
</comment>
<name>U4L379_PYROM</name>
<evidence type="ECO:0000256" key="3">
    <source>
        <dbReference type="ARBA" id="ARBA00022989"/>
    </source>
</evidence>
<keyword evidence="2 7" id="KW-0812">Transmembrane</keyword>
<feature type="transmembrane region" description="Helical" evidence="7">
    <location>
        <begin position="231"/>
        <end position="253"/>
    </location>
</feature>
<feature type="transmembrane region" description="Helical" evidence="7">
    <location>
        <begin position="75"/>
        <end position="98"/>
    </location>
</feature>
<evidence type="ECO:0000313" key="9">
    <source>
        <dbReference type="EMBL" id="CCX04500.1"/>
    </source>
</evidence>
<dbReference type="PANTHER" id="PTHR33048">
    <property type="entry name" value="PTH11-LIKE INTEGRAL MEMBRANE PROTEIN (AFU_ORTHOLOGUE AFUA_5G11245)"/>
    <property type="match status" value="1"/>
</dbReference>
<feature type="transmembrane region" description="Helical" evidence="7">
    <location>
        <begin position="195"/>
        <end position="219"/>
    </location>
</feature>
<feature type="domain" description="Rhodopsin" evidence="8">
    <location>
        <begin position="59"/>
        <end position="295"/>
    </location>
</feature>
<dbReference type="OrthoDB" id="5273647at2759"/>
<evidence type="ECO:0000256" key="6">
    <source>
        <dbReference type="SAM" id="MobiDB-lite"/>
    </source>
</evidence>
<evidence type="ECO:0000256" key="7">
    <source>
        <dbReference type="SAM" id="Phobius"/>
    </source>
</evidence>
<reference evidence="9 10" key="1">
    <citation type="journal article" date="2013" name="PLoS Genet.">
        <title>The genome and development-dependent transcriptomes of Pyronema confluens: a window into fungal evolution.</title>
        <authorList>
            <person name="Traeger S."/>
            <person name="Altegoer F."/>
            <person name="Freitag M."/>
            <person name="Gabaldon T."/>
            <person name="Kempken F."/>
            <person name="Kumar A."/>
            <person name="Marcet-Houben M."/>
            <person name="Poggeler S."/>
            <person name="Stajich J.E."/>
            <person name="Nowrousian M."/>
        </authorList>
    </citation>
    <scope>NUCLEOTIDE SEQUENCE [LARGE SCALE GENOMIC DNA]</scope>
    <source>
        <strain evidence="10">CBS 100304</strain>
        <tissue evidence="9">Vegetative mycelium</tissue>
    </source>
</reference>
<dbReference type="Proteomes" id="UP000018144">
    <property type="component" value="Unassembled WGS sequence"/>
</dbReference>
<dbReference type="eggNOG" id="ENOG502SSFP">
    <property type="taxonomic scope" value="Eukaryota"/>
</dbReference>
<evidence type="ECO:0000259" key="8">
    <source>
        <dbReference type="Pfam" id="PF20684"/>
    </source>
</evidence>
<feature type="transmembrane region" description="Helical" evidence="7">
    <location>
        <begin position="118"/>
        <end position="140"/>
    </location>
</feature>
<keyword evidence="3 7" id="KW-1133">Transmembrane helix</keyword>